<keyword evidence="2" id="KW-0813">Transport</keyword>
<dbReference type="PROSITE" id="PS50850">
    <property type="entry name" value="MFS"/>
    <property type="match status" value="1"/>
</dbReference>
<feature type="transmembrane region" description="Helical" evidence="6">
    <location>
        <begin position="130"/>
        <end position="154"/>
    </location>
</feature>
<proteinExistence type="predicted"/>
<sequence length="384" mass="39106">MNRRLVILVGSVVLLDTLFYAALAPLLPSLSAQFGLDKGGAGLLVGIYPIGSFAGALPAGWATARFGPRPTVLVSLVVMAAAALVFAFGQTIELLYVSRFLQGIAGAASWTAGLAWLVQGTSRERRGEVLGFGIGAGVVGAQFGPVLGSVAHLIGRGPAFAATAAAAVVIAAFAIRMAEPHVDAERTTGSPLDLLRNSRYLTALMIFIVPSLAFGVIEVLAPLRLSELGASAELIGLIFFVAGAAEAIGSPIIGRLSDRLGVLTIVRVGMLVAAVLLIALFFPTTVLVLSFVLVACAGAIGTLWVPAGKLVSLAAERLDVDQGWAFALQNSTWSLSMGAGATLGGILAAAGGDLLAYGFAAALCALVGLVMFGRRPAAAVTSDP</sequence>
<feature type="transmembrane region" description="Helical" evidence="6">
    <location>
        <begin position="228"/>
        <end position="248"/>
    </location>
</feature>
<name>A0A6J5ZW47_9ZZZZ</name>
<feature type="transmembrane region" description="Helical" evidence="6">
    <location>
        <begin position="288"/>
        <end position="311"/>
    </location>
</feature>
<evidence type="ECO:0000256" key="2">
    <source>
        <dbReference type="ARBA" id="ARBA00022448"/>
    </source>
</evidence>
<feature type="domain" description="Major facilitator superfamily (MFS) profile" evidence="7">
    <location>
        <begin position="5"/>
        <end position="379"/>
    </location>
</feature>
<dbReference type="GO" id="GO:0022857">
    <property type="term" value="F:transmembrane transporter activity"/>
    <property type="evidence" value="ECO:0007669"/>
    <property type="project" value="InterPro"/>
</dbReference>
<evidence type="ECO:0000256" key="6">
    <source>
        <dbReference type="SAM" id="Phobius"/>
    </source>
</evidence>
<feature type="transmembrane region" description="Helical" evidence="6">
    <location>
        <begin position="100"/>
        <end position="118"/>
    </location>
</feature>
<feature type="transmembrane region" description="Helical" evidence="6">
    <location>
        <begin position="160"/>
        <end position="179"/>
    </location>
</feature>
<comment type="subcellular location">
    <subcellularLocation>
        <location evidence="1">Membrane</location>
        <topology evidence="1">Multi-pass membrane protein</topology>
    </subcellularLocation>
</comment>
<keyword evidence="4 6" id="KW-1133">Transmembrane helix</keyword>
<dbReference type="GO" id="GO:0016020">
    <property type="term" value="C:membrane"/>
    <property type="evidence" value="ECO:0007669"/>
    <property type="project" value="UniProtKB-SubCell"/>
</dbReference>
<evidence type="ECO:0000259" key="7">
    <source>
        <dbReference type="PROSITE" id="PS50850"/>
    </source>
</evidence>
<evidence type="ECO:0000256" key="5">
    <source>
        <dbReference type="ARBA" id="ARBA00023136"/>
    </source>
</evidence>
<accession>A0A6J5ZW47</accession>
<protein>
    <submittedName>
        <fullName evidence="8">Unannotated protein</fullName>
    </submittedName>
</protein>
<dbReference type="InterPro" id="IPR050930">
    <property type="entry name" value="MFS_Vesicular_Transporter"/>
</dbReference>
<feature type="transmembrane region" description="Helical" evidence="6">
    <location>
        <begin position="260"/>
        <end position="282"/>
    </location>
</feature>
<dbReference type="SUPFAM" id="SSF103473">
    <property type="entry name" value="MFS general substrate transporter"/>
    <property type="match status" value="1"/>
</dbReference>
<dbReference type="AlphaFoldDB" id="A0A6J5ZW47"/>
<gene>
    <name evidence="8" type="ORF">UFOPK3522_01114</name>
</gene>
<feature type="transmembrane region" description="Helical" evidence="6">
    <location>
        <begin position="71"/>
        <end position="88"/>
    </location>
</feature>
<dbReference type="InterPro" id="IPR036259">
    <property type="entry name" value="MFS_trans_sf"/>
</dbReference>
<dbReference type="InterPro" id="IPR011701">
    <property type="entry name" value="MFS"/>
</dbReference>
<feature type="transmembrane region" description="Helical" evidence="6">
    <location>
        <begin position="45"/>
        <end position="64"/>
    </location>
</feature>
<feature type="transmembrane region" description="Helical" evidence="6">
    <location>
        <begin position="200"/>
        <end position="222"/>
    </location>
</feature>
<evidence type="ECO:0000256" key="3">
    <source>
        <dbReference type="ARBA" id="ARBA00022692"/>
    </source>
</evidence>
<feature type="transmembrane region" description="Helical" evidence="6">
    <location>
        <begin position="323"/>
        <end position="348"/>
    </location>
</feature>
<dbReference type="InterPro" id="IPR020846">
    <property type="entry name" value="MFS_dom"/>
</dbReference>
<evidence type="ECO:0000256" key="4">
    <source>
        <dbReference type="ARBA" id="ARBA00022989"/>
    </source>
</evidence>
<dbReference type="EMBL" id="CAESAO010000102">
    <property type="protein sequence ID" value="CAB4345506.1"/>
    <property type="molecule type" value="Genomic_DNA"/>
</dbReference>
<keyword evidence="3 6" id="KW-0812">Transmembrane</keyword>
<dbReference type="CDD" id="cd17325">
    <property type="entry name" value="MFS_MdtG_SLC18_like"/>
    <property type="match status" value="1"/>
</dbReference>
<feature type="transmembrane region" description="Helical" evidence="6">
    <location>
        <begin position="354"/>
        <end position="372"/>
    </location>
</feature>
<organism evidence="8">
    <name type="scientific">freshwater metagenome</name>
    <dbReference type="NCBI Taxonomy" id="449393"/>
    <lineage>
        <taxon>unclassified sequences</taxon>
        <taxon>metagenomes</taxon>
        <taxon>ecological metagenomes</taxon>
    </lineage>
</organism>
<dbReference type="PANTHER" id="PTHR23506">
    <property type="entry name" value="GH10249P"/>
    <property type="match status" value="1"/>
</dbReference>
<evidence type="ECO:0000313" key="8">
    <source>
        <dbReference type="EMBL" id="CAB4345506.1"/>
    </source>
</evidence>
<reference evidence="8" key="1">
    <citation type="submission" date="2020-05" db="EMBL/GenBank/DDBJ databases">
        <authorList>
            <person name="Chiriac C."/>
            <person name="Salcher M."/>
            <person name="Ghai R."/>
            <person name="Kavagutti S V."/>
        </authorList>
    </citation>
    <scope>NUCLEOTIDE SEQUENCE</scope>
</reference>
<keyword evidence="5 6" id="KW-0472">Membrane</keyword>
<dbReference type="Pfam" id="PF07690">
    <property type="entry name" value="MFS_1"/>
    <property type="match status" value="1"/>
</dbReference>
<dbReference type="Gene3D" id="1.20.1250.20">
    <property type="entry name" value="MFS general substrate transporter like domains"/>
    <property type="match status" value="2"/>
</dbReference>
<dbReference type="PANTHER" id="PTHR23506:SF23">
    <property type="entry name" value="GH10249P"/>
    <property type="match status" value="1"/>
</dbReference>
<evidence type="ECO:0000256" key="1">
    <source>
        <dbReference type="ARBA" id="ARBA00004141"/>
    </source>
</evidence>